<gene>
    <name evidence="2" type="ORF">MKK02DRAFT_33480</name>
</gene>
<reference evidence="2" key="1">
    <citation type="journal article" date="2022" name="G3 (Bethesda)">
        <title>High quality genome of the basidiomycete yeast Dioszegia hungarica PDD-24b-2 isolated from cloud water.</title>
        <authorList>
            <person name="Jarrige D."/>
            <person name="Haridas S."/>
            <person name="Bleykasten-Grosshans C."/>
            <person name="Joly M."/>
            <person name="Nadalig T."/>
            <person name="Sancelme M."/>
            <person name="Vuilleumier S."/>
            <person name="Grigoriev I.V."/>
            <person name="Amato P."/>
            <person name="Bringel F."/>
        </authorList>
    </citation>
    <scope>NUCLEOTIDE SEQUENCE</scope>
    <source>
        <strain evidence="2">PDD-24b-2</strain>
    </source>
</reference>
<dbReference type="EMBL" id="JAKWFO010000005">
    <property type="protein sequence ID" value="KAI9636239.1"/>
    <property type="molecule type" value="Genomic_DNA"/>
</dbReference>
<protein>
    <submittedName>
        <fullName evidence="2">Uncharacterized protein</fullName>
    </submittedName>
</protein>
<dbReference type="Proteomes" id="UP001164286">
    <property type="component" value="Unassembled WGS sequence"/>
</dbReference>
<proteinExistence type="predicted"/>
<evidence type="ECO:0000313" key="3">
    <source>
        <dbReference type="Proteomes" id="UP001164286"/>
    </source>
</evidence>
<dbReference type="GeneID" id="77727932"/>
<feature type="region of interest" description="Disordered" evidence="1">
    <location>
        <begin position="1"/>
        <end position="30"/>
    </location>
</feature>
<accession>A0AA38LW26</accession>
<organism evidence="2 3">
    <name type="scientific">Dioszegia hungarica</name>
    <dbReference type="NCBI Taxonomy" id="4972"/>
    <lineage>
        <taxon>Eukaryota</taxon>
        <taxon>Fungi</taxon>
        <taxon>Dikarya</taxon>
        <taxon>Basidiomycota</taxon>
        <taxon>Agaricomycotina</taxon>
        <taxon>Tremellomycetes</taxon>
        <taxon>Tremellales</taxon>
        <taxon>Bulleribasidiaceae</taxon>
        <taxon>Dioszegia</taxon>
    </lineage>
</organism>
<evidence type="ECO:0000256" key="1">
    <source>
        <dbReference type="SAM" id="MobiDB-lite"/>
    </source>
</evidence>
<evidence type="ECO:0000313" key="2">
    <source>
        <dbReference type="EMBL" id="KAI9636239.1"/>
    </source>
</evidence>
<sequence>MLPPSPPYWMTSPPASPSVSNERRSPTKSCHFSPHVPVLTIIPPTLPQHLPTPPLTPLTPLTPCLKTSSRKNSFFHDEPSTDVLLASPTPIAATTEPLALATAVPLPSSPSPALAEALPIPTGHETDHALHAPLVAHLALLHPSTPREVIHFCATRLLSPDRPFGFDTAVEIDRRGTQAKAENEREKAVGKAASTKQKEWTPLWAGIGDLATAGLGREAAKGCEQVGPGKEIDEKLEWMYGVARRSWEILVVKAPGRGGAL</sequence>
<dbReference type="AlphaFoldDB" id="A0AA38LW26"/>
<keyword evidence="3" id="KW-1185">Reference proteome</keyword>
<name>A0AA38LW26_9TREE</name>
<comment type="caution">
    <text evidence="2">The sequence shown here is derived from an EMBL/GenBank/DDBJ whole genome shotgun (WGS) entry which is preliminary data.</text>
</comment>
<dbReference type="RefSeq" id="XP_052946016.1">
    <property type="nucleotide sequence ID" value="XM_053088727.1"/>
</dbReference>